<dbReference type="eggNOG" id="COG4975">
    <property type="taxonomic scope" value="Bacteria"/>
</dbReference>
<dbReference type="PANTHER" id="PTHR16119:SF17">
    <property type="entry name" value="TRANSMEMBRANE PROTEIN 144"/>
    <property type="match status" value="1"/>
</dbReference>
<dbReference type="GO" id="GO:0005886">
    <property type="term" value="C:plasma membrane"/>
    <property type="evidence" value="ECO:0007669"/>
    <property type="project" value="UniProtKB-SubCell"/>
</dbReference>
<dbReference type="GO" id="GO:0015144">
    <property type="term" value="F:carbohydrate transmembrane transporter activity"/>
    <property type="evidence" value="ECO:0007669"/>
    <property type="project" value="InterPro"/>
</dbReference>
<evidence type="ECO:0000256" key="5">
    <source>
        <dbReference type="ARBA" id="ARBA00022692"/>
    </source>
</evidence>
<feature type="transmembrane region" description="Helical" evidence="8">
    <location>
        <begin position="31"/>
        <end position="49"/>
    </location>
</feature>
<dbReference type="Gene3D" id="1.10.3730.20">
    <property type="match status" value="1"/>
</dbReference>
<comment type="similarity">
    <text evidence="2">Belongs to the GRP transporter (TC 2.A.7.5) family.</text>
</comment>
<dbReference type="InterPro" id="IPR010651">
    <property type="entry name" value="Sugar_transport"/>
</dbReference>
<dbReference type="PATRIC" id="fig|1114972.6.peg.1231"/>
<gene>
    <name evidence="9" type="ORF">FD35_GL001215</name>
</gene>
<name>A0A0R1RJP3_9LACO</name>
<evidence type="ECO:0000256" key="8">
    <source>
        <dbReference type="SAM" id="Phobius"/>
    </source>
</evidence>
<evidence type="ECO:0000256" key="7">
    <source>
        <dbReference type="ARBA" id="ARBA00023136"/>
    </source>
</evidence>
<sequence length="288" mass="30559">MSILIGLIPAIAWGILPIVVTKIGGKPVNQIIGTTFGTFIVAVITWLFIRPEIGVDQFWLTVLSGASWAFGQYLQYMAFQRIGVSKAMPISTGLQLVGTSLLGVLAFGEWSGSVELLIGFIALVVIVVGIVLTTVDGAKQTDEKRPSLGMTILIFALSTLGYVGYSAFPRLANVSGWQGFLPQGLGMALMALVLTLVTAGPHILSERVTWISLIDGVVFSIAALTYLISAQRNGVATGFTLSQMNVVLATLGGIFILREHRTPRGLVWTVVGLLLVVVGGVMIGNMAV</sequence>
<dbReference type="InterPro" id="IPR037185">
    <property type="entry name" value="EmrE-like"/>
</dbReference>
<feature type="transmembrane region" description="Helical" evidence="8">
    <location>
        <begin position="266"/>
        <end position="287"/>
    </location>
</feature>
<evidence type="ECO:0000256" key="4">
    <source>
        <dbReference type="ARBA" id="ARBA00022597"/>
    </source>
</evidence>
<evidence type="ECO:0000256" key="1">
    <source>
        <dbReference type="ARBA" id="ARBA00004651"/>
    </source>
</evidence>
<feature type="transmembrane region" description="Helical" evidence="8">
    <location>
        <begin position="147"/>
        <end position="168"/>
    </location>
</feature>
<feature type="transmembrane region" description="Helical" evidence="8">
    <location>
        <begin position="210"/>
        <end position="229"/>
    </location>
</feature>
<keyword evidence="7 8" id="KW-0472">Membrane</keyword>
<feature type="transmembrane region" description="Helical" evidence="8">
    <location>
        <begin position="114"/>
        <end position="135"/>
    </location>
</feature>
<dbReference type="OrthoDB" id="1452595at2"/>
<comment type="subcellular location">
    <subcellularLocation>
        <location evidence="1">Cell membrane</location>
        <topology evidence="1">Multi-pass membrane protein</topology>
    </subcellularLocation>
</comment>
<feature type="transmembrane region" description="Helical" evidence="8">
    <location>
        <begin position="180"/>
        <end position="198"/>
    </location>
</feature>
<accession>A0A0R1RJP3</accession>
<proteinExistence type="inferred from homology"/>
<dbReference type="SUPFAM" id="SSF103481">
    <property type="entry name" value="Multidrug resistance efflux transporter EmrE"/>
    <property type="match status" value="1"/>
</dbReference>
<dbReference type="Proteomes" id="UP000051999">
    <property type="component" value="Unassembled WGS sequence"/>
</dbReference>
<feature type="transmembrane region" description="Helical" evidence="8">
    <location>
        <begin position="235"/>
        <end position="257"/>
    </location>
</feature>
<evidence type="ECO:0000256" key="3">
    <source>
        <dbReference type="ARBA" id="ARBA00022448"/>
    </source>
</evidence>
<keyword evidence="6 8" id="KW-1133">Transmembrane helix</keyword>
<protein>
    <submittedName>
        <fullName evidence="9">Ribose uptake protein rbsU</fullName>
    </submittedName>
</protein>
<evidence type="ECO:0000313" key="10">
    <source>
        <dbReference type="Proteomes" id="UP000051999"/>
    </source>
</evidence>
<comment type="caution">
    <text evidence="9">The sequence shown here is derived from an EMBL/GenBank/DDBJ whole genome shotgun (WGS) entry which is preliminary data.</text>
</comment>
<dbReference type="AlphaFoldDB" id="A0A0R1RJP3"/>
<evidence type="ECO:0000256" key="2">
    <source>
        <dbReference type="ARBA" id="ARBA00006117"/>
    </source>
</evidence>
<dbReference type="PANTHER" id="PTHR16119">
    <property type="entry name" value="TRANSMEMBRANE PROTEIN 144"/>
    <property type="match status" value="1"/>
</dbReference>
<keyword evidence="3" id="KW-0813">Transport</keyword>
<dbReference type="RefSeq" id="WP_017262509.1">
    <property type="nucleotide sequence ID" value="NZ_AUAW01000004.1"/>
</dbReference>
<organism evidence="9 10">
    <name type="scientific">Furfurilactobacillus rossiae DSM 15814</name>
    <dbReference type="NCBI Taxonomy" id="1114972"/>
    <lineage>
        <taxon>Bacteria</taxon>
        <taxon>Bacillati</taxon>
        <taxon>Bacillota</taxon>
        <taxon>Bacilli</taxon>
        <taxon>Lactobacillales</taxon>
        <taxon>Lactobacillaceae</taxon>
        <taxon>Furfurilactobacillus</taxon>
    </lineage>
</organism>
<dbReference type="Pfam" id="PF06800">
    <property type="entry name" value="Sugar_transport"/>
    <property type="match status" value="1"/>
</dbReference>
<reference evidence="9 10" key="1">
    <citation type="journal article" date="2015" name="Genome Announc.">
        <title>Expanding the biotechnology potential of lactobacilli through comparative genomics of 213 strains and associated genera.</title>
        <authorList>
            <person name="Sun Z."/>
            <person name="Harris H.M."/>
            <person name="McCann A."/>
            <person name="Guo C."/>
            <person name="Argimon S."/>
            <person name="Zhang W."/>
            <person name="Yang X."/>
            <person name="Jeffery I.B."/>
            <person name="Cooney J.C."/>
            <person name="Kagawa T.F."/>
            <person name="Liu W."/>
            <person name="Song Y."/>
            <person name="Salvetti E."/>
            <person name="Wrobel A."/>
            <person name="Rasinkangas P."/>
            <person name="Parkhill J."/>
            <person name="Rea M.C."/>
            <person name="O'Sullivan O."/>
            <person name="Ritari J."/>
            <person name="Douillard F.P."/>
            <person name="Paul Ross R."/>
            <person name="Yang R."/>
            <person name="Briner A.E."/>
            <person name="Felis G.E."/>
            <person name="de Vos W.M."/>
            <person name="Barrangou R."/>
            <person name="Klaenhammer T.R."/>
            <person name="Caufield P.W."/>
            <person name="Cui Y."/>
            <person name="Zhang H."/>
            <person name="O'Toole P.W."/>
        </authorList>
    </citation>
    <scope>NUCLEOTIDE SEQUENCE [LARGE SCALE GENOMIC DNA]</scope>
    <source>
        <strain evidence="9 10">DSM 15814</strain>
    </source>
</reference>
<dbReference type="CDD" id="cd23111">
    <property type="entry name" value="ribose_uptake_RbsU"/>
    <property type="match status" value="1"/>
</dbReference>
<keyword evidence="10" id="KW-1185">Reference proteome</keyword>
<evidence type="ECO:0000313" key="9">
    <source>
        <dbReference type="EMBL" id="KRL56919.1"/>
    </source>
</evidence>
<evidence type="ECO:0000256" key="6">
    <source>
        <dbReference type="ARBA" id="ARBA00022989"/>
    </source>
</evidence>
<dbReference type="EMBL" id="AZFF01000002">
    <property type="protein sequence ID" value="KRL56919.1"/>
    <property type="molecule type" value="Genomic_DNA"/>
</dbReference>
<dbReference type="STRING" id="1114972.FD35_GL001215"/>
<keyword evidence="4" id="KW-0762">Sugar transport</keyword>
<keyword evidence="5 8" id="KW-0812">Transmembrane</keyword>